<organism evidence="2 3">
    <name type="scientific">Lentilactobacillus hilgardii</name>
    <name type="common">Lactobacillus hilgardii</name>
    <dbReference type="NCBI Taxonomy" id="1588"/>
    <lineage>
        <taxon>Bacteria</taxon>
        <taxon>Bacillati</taxon>
        <taxon>Bacillota</taxon>
        <taxon>Bacilli</taxon>
        <taxon>Lactobacillales</taxon>
        <taxon>Lactobacillaceae</taxon>
        <taxon>Lentilactobacillus</taxon>
    </lineage>
</organism>
<protein>
    <submittedName>
        <fullName evidence="2">Iron-sulfur cluster biosynthesis family protein</fullName>
    </submittedName>
</protein>
<dbReference type="Pfam" id="PF01521">
    <property type="entry name" value="Fe-S_biosyn"/>
    <property type="match status" value="1"/>
</dbReference>
<dbReference type="SUPFAM" id="SSF89360">
    <property type="entry name" value="HesB-like domain"/>
    <property type="match status" value="1"/>
</dbReference>
<feature type="domain" description="Core" evidence="1">
    <location>
        <begin position="10"/>
        <end position="120"/>
    </location>
</feature>
<reference evidence="2 3" key="1">
    <citation type="submission" date="2019-12" db="EMBL/GenBank/DDBJ databases">
        <title>Lactobacillus hilgardii FLUB.</title>
        <authorList>
            <person name="Gustaw K."/>
        </authorList>
    </citation>
    <scope>NUCLEOTIDE SEQUENCE [LARGE SCALE GENOMIC DNA]</scope>
    <source>
        <strain evidence="2 3">FLUB</strain>
    </source>
</reference>
<evidence type="ECO:0000259" key="1">
    <source>
        <dbReference type="Pfam" id="PF01521"/>
    </source>
</evidence>
<dbReference type="InterPro" id="IPR000361">
    <property type="entry name" value="ATAP_core_dom"/>
</dbReference>
<gene>
    <name evidence="2" type="ORF">GQR93_12915</name>
</gene>
<dbReference type="Proteomes" id="UP000465035">
    <property type="component" value="Chromosome"/>
</dbReference>
<evidence type="ECO:0000313" key="3">
    <source>
        <dbReference type="Proteomes" id="UP000465035"/>
    </source>
</evidence>
<sequence length="130" mass="14318">MIYSSGGVEMKLTITDRASDKLNKKVPHDSRLLLSFDDGVGPFSKVGVCSLDTSFDIIAVDNEAKTPDYEAVLHTNQGDWRFKGYSNIYLDNDMKLDVKNNQLVLSGESGILDGSVAIKDLTKQNVAFKN</sequence>
<evidence type="ECO:0000313" key="2">
    <source>
        <dbReference type="EMBL" id="QHB53025.1"/>
    </source>
</evidence>
<accession>A0A6P1EBQ2</accession>
<dbReference type="EMBL" id="CP047121">
    <property type="protein sequence ID" value="QHB53025.1"/>
    <property type="molecule type" value="Genomic_DNA"/>
</dbReference>
<proteinExistence type="predicted"/>
<name>A0A6P1EBQ2_LENHI</name>
<dbReference type="AlphaFoldDB" id="A0A6P1EBQ2"/>
<dbReference type="Gene3D" id="2.60.300.12">
    <property type="entry name" value="HesB-like domain"/>
    <property type="match status" value="1"/>
</dbReference>
<dbReference type="InterPro" id="IPR035903">
    <property type="entry name" value="HesB-like_dom_sf"/>
</dbReference>